<dbReference type="STRING" id="452637.Oter_1624"/>
<accession>B1ZUM4</accession>
<dbReference type="KEGG" id="ote:Oter_1624"/>
<name>B1ZUM4_OPITP</name>
<dbReference type="AlphaFoldDB" id="B1ZUM4"/>
<dbReference type="EMBL" id="CP001032">
    <property type="protein sequence ID" value="ACB74908.1"/>
    <property type="molecule type" value="Genomic_DNA"/>
</dbReference>
<protein>
    <recommendedName>
        <fullName evidence="3">CobW/HypB/UreG nucleotide-binding domain-containing protein</fullName>
    </recommendedName>
</protein>
<evidence type="ECO:0000313" key="1">
    <source>
        <dbReference type="EMBL" id="ACB74908.1"/>
    </source>
</evidence>
<proteinExistence type="predicted"/>
<dbReference type="eggNOG" id="ENOG5033ZIU">
    <property type="taxonomic scope" value="Bacteria"/>
</dbReference>
<dbReference type="OrthoDB" id="189114at2"/>
<dbReference type="HOGENOM" id="CLU_1093443_0_0_0"/>
<reference evidence="1 2" key="1">
    <citation type="journal article" date="2011" name="J. Bacteriol.">
        <title>Genome sequence of the verrucomicrobium Opitutus terrae PB90-1, an abundant inhabitant of rice paddy soil ecosystems.</title>
        <authorList>
            <person name="van Passel M.W."/>
            <person name="Kant R."/>
            <person name="Palva A."/>
            <person name="Copeland A."/>
            <person name="Lucas S."/>
            <person name="Lapidus A."/>
            <person name="Glavina del Rio T."/>
            <person name="Pitluck S."/>
            <person name="Goltsman E."/>
            <person name="Clum A."/>
            <person name="Sun H."/>
            <person name="Schmutz J."/>
            <person name="Larimer F.W."/>
            <person name="Land M.L."/>
            <person name="Hauser L."/>
            <person name="Kyrpides N."/>
            <person name="Mikhailova N."/>
            <person name="Richardson P.P."/>
            <person name="Janssen P.H."/>
            <person name="de Vos W.M."/>
            <person name="Smidt H."/>
        </authorList>
    </citation>
    <scope>NUCLEOTIDE SEQUENCE [LARGE SCALE GENOMIC DNA]</scope>
    <source>
        <strain evidence="2">DSM 11246 / JCM 15787 / PB90-1</strain>
    </source>
</reference>
<dbReference type="Proteomes" id="UP000007013">
    <property type="component" value="Chromosome"/>
</dbReference>
<evidence type="ECO:0008006" key="3">
    <source>
        <dbReference type="Google" id="ProtNLM"/>
    </source>
</evidence>
<keyword evidence="2" id="KW-1185">Reference proteome</keyword>
<evidence type="ECO:0000313" key="2">
    <source>
        <dbReference type="Proteomes" id="UP000007013"/>
    </source>
</evidence>
<dbReference type="RefSeq" id="WP_012374445.1">
    <property type="nucleotide sequence ID" value="NC_010571.1"/>
</dbReference>
<sequence>MNSAEKPLVYLILGTAGSGRRALVADLIEGGLAETDRPAVLVSDAENPETTATPLPRVDYWKWTGALIEGSLPEEATHVFFVTDGRTNPVDQIEVFKPWLEAQGGELARVFCVIDCQLAEKNPPLLAWFDACVHFSDVVLLNRREGVENKWLSDFQGRFKKQFLPTLFEFVKADRVRNPGLVLEPQARRMSHLFDEDQDWMLTDAEGEEVDEQDGTAGDEEVELVPEEDPYLARRAGGRRVKEIPHIAEFLPPR</sequence>
<organism evidence="1 2">
    <name type="scientific">Opitutus terrae (strain DSM 11246 / JCM 15787 / PB90-1)</name>
    <dbReference type="NCBI Taxonomy" id="452637"/>
    <lineage>
        <taxon>Bacteria</taxon>
        <taxon>Pseudomonadati</taxon>
        <taxon>Verrucomicrobiota</taxon>
        <taxon>Opitutia</taxon>
        <taxon>Opitutales</taxon>
        <taxon>Opitutaceae</taxon>
        <taxon>Opitutus</taxon>
    </lineage>
</organism>
<gene>
    <name evidence="1" type="ordered locus">Oter_1624</name>
</gene>